<dbReference type="InterPro" id="IPR013087">
    <property type="entry name" value="Znf_C2H2_type"/>
</dbReference>
<evidence type="ECO:0000313" key="13">
    <source>
        <dbReference type="Proteomes" id="UP000069940"/>
    </source>
</evidence>
<accession>A0ABM1YQC2</accession>
<name>A0ABM1YQC2_AEDAL</name>
<feature type="domain" description="C2H2-type" evidence="10">
    <location>
        <begin position="585"/>
        <end position="612"/>
    </location>
</feature>
<feature type="domain" description="C2H2-type" evidence="10">
    <location>
        <begin position="613"/>
        <end position="641"/>
    </location>
</feature>
<dbReference type="PROSITE" id="PS00028">
    <property type="entry name" value="ZINC_FINGER_C2H2_1"/>
    <property type="match status" value="8"/>
</dbReference>
<comment type="subcellular location">
    <subcellularLocation>
        <location evidence="1">Nucleus</location>
    </subcellularLocation>
</comment>
<dbReference type="EnsemblMetazoa" id="AALFPA23_011213.R15848">
    <property type="protein sequence ID" value="AALFPA23_011213.P15848"/>
    <property type="gene ID" value="AALFPA23_011213"/>
</dbReference>
<feature type="domain" description="C2H2-type" evidence="10">
    <location>
        <begin position="642"/>
        <end position="669"/>
    </location>
</feature>
<reference evidence="13" key="1">
    <citation type="journal article" date="2015" name="Proc. Natl. Acad. Sci. U.S.A.">
        <title>Genome sequence of the Asian Tiger mosquito, Aedes albopictus, reveals insights into its biology, genetics, and evolution.</title>
        <authorList>
            <person name="Chen X.G."/>
            <person name="Jiang X."/>
            <person name="Gu J."/>
            <person name="Xu M."/>
            <person name="Wu Y."/>
            <person name="Deng Y."/>
            <person name="Zhang C."/>
            <person name="Bonizzoni M."/>
            <person name="Dermauw W."/>
            <person name="Vontas J."/>
            <person name="Armbruster P."/>
            <person name="Huang X."/>
            <person name="Yang Y."/>
            <person name="Zhang H."/>
            <person name="He W."/>
            <person name="Peng H."/>
            <person name="Liu Y."/>
            <person name="Wu K."/>
            <person name="Chen J."/>
            <person name="Lirakis M."/>
            <person name="Topalis P."/>
            <person name="Van Leeuwen T."/>
            <person name="Hall A.B."/>
            <person name="Jiang X."/>
            <person name="Thorpe C."/>
            <person name="Mueller R.L."/>
            <person name="Sun C."/>
            <person name="Waterhouse R.M."/>
            <person name="Yan G."/>
            <person name="Tu Z.J."/>
            <person name="Fang X."/>
            <person name="James A.A."/>
        </authorList>
    </citation>
    <scope>NUCLEOTIDE SEQUENCE [LARGE SCALE GENOMIC DNA]</scope>
    <source>
        <strain evidence="13">Foshan</strain>
    </source>
</reference>
<proteinExistence type="predicted"/>
<dbReference type="Pfam" id="PF00096">
    <property type="entry name" value="zf-C2H2"/>
    <property type="match status" value="1"/>
</dbReference>
<evidence type="ECO:0000313" key="12">
    <source>
        <dbReference type="EnsemblMetazoa" id="AALFPA23_011213.P15848"/>
    </source>
</evidence>
<dbReference type="PANTHER" id="PTHR24404:SF114">
    <property type="entry name" value="KLUMPFUSS, ISOFORM B-RELATED"/>
    <property type="match status" value="1"/>
</dbReference>
<dbReference type="Gene3D" id="3.30.160.60">
    <property type="entry name" value="Classic Zinc Finger"/>
    <property type="match status" value="5"/>
</dbReference>
<dbReference type="PROSITE" id="PS50157">
    <property type="entry name" value="ZINC_FINGER_C2H2_2"/>
    <property type="match status" value="6"/>
</dbReference>
<feature type="binding site" evidence="9">
    <location>
        <position position="5"/>
    </location>
    <ligand>
        <name>Zn(2+)</name>
        <dbReference type="ChEBI" id="CHEBI:29105"/>
    </ligand>
</feature>
<organism evidence="12 13">
    <name type="scientific">Aedes albopictus</name>
    <name type="common">Asian tiger mosquito</name>
    <name type="synonym">Stegomyia albopicta</name>
    <dbReference type="NCBI Taxonomy" id="7160"/>
    <lineage>
        <taxon>Eukaryota</taxon>
        <taxon>Metazoa</taxon>
        <taxon>Ecdysozoa</taxon>
        <taxon>Arthropoda</taxon>
        <taxon>Hexapoda</taxon>
        <taxon>Insecta</taxon>
        <taxon>Pterygota</taxon>
        <taxon>Neoptera</taxon>
        <taxon>Endopterygota</taxon>
        <taxon>Diptera</taxon>
        <taxon>Nematocera</taxon>
        <taxon>Culicoidea</taxon>
        <taxon>Culicidae</taxon>
        <taxon>Culicinae</taxon>
        <taxon>Aedini</taxon>
        <taxon>Aedes</taxon>
        <taxon>Stegomyia</taxon>
    </lineage>
</organism>
<evidence type="ECO:0000256" key="4">
    <source>
        <dbReference type="ARBA" id="ARBA00022771"/>
    </source>
</evidence>
<feature type="domain" description="C2H2-type" evidence="10">
    <location>
        <begin position="499"/>
        <end position="526"/>
    </location>
</feature>
<dbReference type="SMART" id="SM00355">
    <property type="entry name" value="ZnF_C2H2"/>
    <property type="match status" value="14"/>
</dbReference>
<dbReference type="SUPFAM" id="SSF57667">
    <property type="entry name" value="beta-beta-alpha zinc fingers"/>
    <property type="match status" value="4"/>
</dbReference>
<protein>
    <recommendedName>
        <fullName evidence="14">C2h2-type zn-finger protein</fullName>
    </recommendedName>
</protein>
<reference evidence="12" key="2">
    <citation type="submission" date="2025-05" db="UniProtKB">
        <authorList>
            <consortium name="EnsemblMetazoa"/>
        </authorList>
    </citation>
    <scope>IDENTIFICATION</scope>
    <source>
        <strain evidence="12">Foshan</strain>
    </source>
</reference>
<evidence type="ECO:0000256" key="2">
    <source>
        <dbReference type="ARBA" id="ARBA00022723"/>
    </source>
</evidence>
<keyword evidence="13" id="KW-1185">Reference proteome</keyword>
<dbReference type="SUPFAM" id="SSF57716">
    <property type="entry name" value="Glucocorticoid receptor-like (DNA-binding domain)"/>
    <property type="match status" value="1"/>
</dbReference>
<sequence>MERYCRVCMAENPAELISLFQIHDNEEEVIANMIIDCTEVMVSDDDNLPQQICEKCLIRLNHAYELRKQCQKSDEAFRAMLMTGASFPNETQQNTKYSADDQKIETLQPNRVDDADDKSEKELITSDPWYGTPSIEDEDMTEAQSVEYLDEDEDYHEYVGSTTKIKTEATSEDKRDHKVRIGTIPEPEFVNKMEEFDHYIVYQVCGERCCGCHMIFPDIDSLSNHCQQDHNNEQISTVRSKLECDTCFKRMESIQLLRKHKQAVQNNVLYYCKLCSSVLEDELSFLKHILMMEDHDVVVDTITLVDKFEEQLSKGSVCCGCEIICRDESDLKKHIAETHFSNTKSVEHDGDLECRKCFKWNQQQQEELLRHQSEAQLRLYHCRIGDCTYSTIHKRHIIKHITTNNSHRNSSGKPAKPMKKDQKVIEDDGRFCCCFVRCHEMFDVYEDLENHAETVHELLRIQHRQDREHTQVVCEICLKGFENEQAFDRHRSSDKNRKHVCGTCGAKYVSKSTLVQHERSNCGKVAQYQCSECDKTFMSLGGFRNHQEVHSAKRSHVCDICGRGFLRKGILKDHMNTVHSKARLFQCTLCSKSFTSRNVFQSHQMTHTKEKPYQCRHCEKRYYKTSDRTMHENQVHLGIRPFKCGFCPASFIRNRERRLHERTHTKAKLYNCDQCYEGYNKFSEYKAHRFAEHGLDTLRDLGPVAMAAVHGEQEQPGIHQTTECKLEIEVCDMAE</sequence>
<evidence type="ECO:0000256" key="9">
    <source>
        <dbReference type="PROSITE-ProRule" id="PRU01263"/>
    </source>
</evidence>
<keyword evidence="2 9" id="KW-0479">Metal-binding</keyword>
<evidence type="ECO:0000259" key="11">
    <source>
        <dbReference type="PROSITE" id="PS51915"/>
    </source>
</evidence>
<evidence type="ECO:0000259" key="10">
    <source>
        <dbReference type="PROSITE" id="PS50157"/>
    </source>
</evidence>
<dbReference type="InterPro" id="IPR036236">
    <property type="entry name" value="Znf_C2H2_sf"/>
</dbReference>
<dbReference type="Pfam" id="PF07776">
    <property type="entry name" value="zf-AD"/>
    <property type="match status" value="1"/>
</dbReference>
<feature type="binding site" evidence="9">
    <location>
        <position position="53"/>
    </location>
    <ligand>
        <name>Zn(2+)</name>
        <dbReference type="ChEBI" id="CHEBI:29105"/>
    </ligand>
</feature>
<dbReference type="Proteomes" id="UP000069940">
    <property type="component" value="Unassembled WGS sequence"/>
</dbReference>
<feature type="binding site" evidence="9">
    <location>
        <position position="56"/>
    </location>
    <ligand>
        <name>Zn(2+)</name>
        <dbReference type="ChEBI" id="CHEBI:29105"/>
    </ligand>
</feature>
<keyword evidence="5 9" id="KW-0862">Zinc</keyword>
<feature type="domain" description="C2H2-type" evidence="10">
    <location>
        <begin position="556"/>
        <end position="584"/>
    </location>
</feature>
<evidence type="ECO:0000256" key="3">
    <source>
        <dbReference type="ARBA" id="ARBA00022737"/>
    </source>
</evidence>
<dbReference type="SMART" id="SM00868">
    <property type="entry name" value="zf-AD"/>
    <property type="match status" value="1"/>
</dbReference>
<dbReference type="InterPro" id="IPR012934">
    <property type="entry name" value="Znf_AD"/>
</dbReference>
<feature type="domain" description="C2H2-type" evidence="10">
    <location>
        <begin position="528"/>
        <end position="555"/>
    </location>
</feature>
<dbReference type="RefSeq" id="XP_019535147.3">
    <property type="nucleotide sequence ID" value="XM_019679602.3"/>
</dbReference>
<keyword evidence="6" id="KW-0238">DNA-binding</keyword>
<keyword evidence="3" id="KW-0677">Repeat</keyword>
<evidence type="ECO:0000256" key="7">
    <source>
        <dbReference type="ARBA" id="ARBA00023242"/>
    </source>
</evidence>
<dbReference type="Gene3D" id="3.40.1800.20">
    <property type="match status" value="1"/>
</dbReference>
<keyword evidence="7" id="KW-0539">Nucleus</keyword>
<dbReference type="GeneID" id="109406514"/>
<dbReference type="PROSITE" id="PS51915">
    <property type="entry name" value="ZAD"/>
    <property type="match status" value="1"/>
</dbReference>
<dbReference type="InterPro" id="IPR050589">
    <property type="entry name" value="Ikaros_C2H2-ZF"/>
</dbReference>
<evidence type="ECO:0000256" key="1">
    <source>
        <dbReference type="ARBA" id="ARBA00004123"/>
    </source>
</evidence>
<dbReference type="PANTHER" id="PTHR24404">
    <property type="entry name" value="ZINC FINGER PROTEIN"/>
    <property type="match status" value="1"/>
</dbReference>
<evidence type="ECO:0000256" key="5">
    <source>
        <dbReference type="ARBA" id="ARBA00022833"/>
    </source>
</evidence>
<dbReference type="Pfam" id="PF12874">
    <property type="entry name" value="zf-met"/>
    <property type="match status" value="1"/>
</dbReference>
<feature type="domain" description="ZAD" evidence="11">
    <location>
        <begin position="3"/>
        <end position="80"/>
    </location>
</feature>
<evidence type="ECO:0000256" key="6">
    <source>
        <dbReference type="ARBA" id="ARBA00023125"/>
    </source>
</evidence>
<evidence type="ECO:0008006" key="14">
    <source>
        <dbReference type="Google" id="ProtNLM"/>
    </source>
</evidence>
<feature type="binding site" evidence="9">
    <location>
        <position position="8"/>
    </location>
    <ligand>
        <name>Zn(2+)</name>
        <dbReference type="ChEBI" id="CHEBI:29105"/>
    </ligand>
</feature>
<evidence type="ECO:0000256" key="8">
    <source>
        <dbReference type="PROSITE-ProRule" id="PRU00042"/>
    </source>
</evidence>
<keyword evidence="4 8" id="KW-0863">Zinc-finger</keyword>